<reference evidence="4" key="2">
    <citation type="submission" date="2025-04" db="UniProtKB">
        <authorList>
            <consortium name="RefSeq"/>
        </authorList>
    </citation>
    <scope>IDENTIFICATION</scope>
    <source>
        <strain evidence="4">USDA-PBARC FA_bdor</strain>
        <tissue evidence="4">Whole organism</tissue>
    </source>
</reference>
<accession>A0A0C9R1W8</accession>
<accession>A0A9R1TPK2</accession>
<name>A0A0C9R1W8_9HYME</name>
<dbReference type="KEGG" id="fas:105272489"/>
<feature type="region of interest" description="Disordered" evidence="1">
    <location>
        <begin position="88"/>
        <end position="125"/>
    </location>
</feature>
<feature type="compositionally biased region" description="Basic and acidic residues" evidence="1">
    <location>
        <begin position="96"/>
        <end position="119"/>
    </location>
</feature>
<dbReference type="OrthoDB" id="7685730at2759"/>
<keyword evidence="3" id="KW-1185">Reference proteome</keyword>
<dbReference type="GeneID" id="105272489"/>
<proteinExistence type="predicted"/>
<dbReference type="RefSeq" id="XP_011312945.1">
    <property type="nucleotide sequence ID" value="XM_011314643.1"/>
</dbReference>
<sequence length="125" mass="14027">MEVDPILMLHSNITYSIALLKNGVVKLMESTIGKAVALEYSGSGREIHGQAKRSFKVTKTCEILKAAIIRKFQGTVEEKSIQSTISTWLSGAPDRSGGRKEREEKKKMKLKLLERRDDLPPEQID</sequence>
<dbReference type="AlphaFoldDB" id="A0A0C9R1W8"/>
<dbReference type="EMBL" id="GBYB01000846">
    <property type="protein sequence ID" value="JAG70613.1"/>
    <property type="molecule type" value="Transcribed_RNA"/>
</dbReference>
<organism evidence="2">
    <name type="scientific">Fopius arisanus</name>
    <dbReference type="NCBI Taxonomy" id="64838"/>
    <lineage>
        <taxon>Eukaryota</taxon>
        <taxon>Metazoa</taxon>
        <taxon>Ecdysozoa</taxon>
        <taxon>Arthropoda</taxon>
        <taxon>Hexapoda</taxon>
        <taxon>Insecta</taxon>
        <taxon>Pterygota</taxon>
        <taxon>Neoptera</taxon>
        <taxon>Endopterygota</taxon>
        <taxon>Hymenoptera</taxon>
        <taxon>Apocrita</taxon>
        <taxon>Ichneumonoidea</taxon>
        <taxon>Braconidae</taxon>
        <taxon>Opiinae</taxon>
        <taxon>Fopius</taxon>
    </lineage>
</organism>
<evidence type="ECO:0000313" key="2">
    <source>
        <dbReference type="EMBL" id="JAG70613.1"/>
    </source>
</evidence>
<dbReference type="Proteomes" id="UP000694866">
    <property type="component" value="Unplaced"/>
</dbReference>
<evidence type="ECO:0000313" key="3">
    <source>
        <dbReference type="Proteomes" id="UP000694866"/>
    </source>
</evidence>
<evidence type="ECO:0000256" key="1">
    <source>
        <dbReference type="SAM" id="MobiDB-lite"/>
    </source>
</evidence>
<gene>
    <name evidence="2" type="primary">purA2</name>
    <name evidence="4" type="synonym">LOC105272489</name>
    <name evidence="2" type="ORF">g.27332</name>
</gene>
<evidence type="ECO:0000313" key="4">
    <source>
        <dbReference type="RefSeq" id="XP_011312945.1"/>
    </source>
</evidence>
<protein>
    <submittedName>
        <fullName evidence="2">PurA2 protein</fullName>
    </submittedName>
    <submittedName>
        <fullName evidence="4">Uncharacterized protein isoform X1</fullName>
    </submittedName>
</protein>
<reference evidence="2" key="1">
    <citation type="submission" date="2015-01" db="EMBL/GenBank/DDBJ databases">
        <title>Transcriptome Assembly of Fopius arisanus.</title>
        <authorList>
            <person name="Geib S."/>
        </authorList>
    </citation>
    <scope>NUCLEOTIDE SEQUENCE</scope>
</reference>